<dbReference type="PANTHER" id="PTHR46230:SF7">
    <property type="entry name" value="BOLA-LIKE PROTEIN 1"/>
    <property type="match status" value="1"/>
</dbReference>
<name>A0A953T5B8_9BURK</name>
<evidence type="ECO:0000313" key="2">
    <source>
        <dbReference type="EMBL" id="MBZ1351456.1"/>
    </source>
</evidence>
<evidence type="ECO:0000256" key="1">
    <source>
        <dbReference type="RuleBase" id="RU003860"/>
    </source>
</evidence>
<comment type="similarity">
    <text evidence="1">Belongs to the BolA/IbaG family.</text>
</comment>
<dbReference type="RefSeq" id="WP_259661853.1">
    <property type="nucleotide sequence ID" value="NZ_JAHXRI010000010.1"/>
</dbReference>
<organism evidence="2 3">
    <name type="scientific">Zwartia hollandica</name>
    <dbReference type="NCBI Taxonomy" id="324606"/>
    <lineage>
        <taxon>Bacteria</taxon>
        <taxon>Pseudomonadati</taxon>
        <taxon>Pseudomonadota</taxon>
        <taxon>Betaproteobacteria</taxon>
        <taxon>Burkholderiales</taxon>
        <taxon>Alcaligenaceae</taxon>
        <taxon>Zwartia</taxon>
    </lineage>
</organism>
<dbReference type="EMBL" id="JAHXRI010000010">
    <property type="protein sequence ID" value="MBZ1351456.1"/>
    <property type="molecule type" value="Genomic_DNA"/>
</dbReference>
<dbReference type="Gene3D" id="3.30.300.90">
    <property type="entry name" value="BolA-like"/>
    <property type="match status" value="1"/>
</dbReference>
<comment type="caution">
    <text evidence="2">The sequence shown here is derived from an EMBL/GenBank/DDBJ whole genome shotgun (WGS) entry which is preliminary data.</text>
</comment>
<dbReference type="InterPro" id="IPR036065">
    <property type="entry name" value="BolA-like_sf"/>
</dbReference>
<dbReference type="PANTHER" id="PTHR46230">
    <property type="match status" value="1"/>
</dbReference>
<protein>
    <submittedName>
        <fullName evidence="2">BolA family transcriptional regulator</fullName>
    </submittedName>
</protein>
<dbReference type="AlphaFoldDB" id="A0A953T5B8"/>
<dbReference type="InterPro" id="IPR002634">
    <property type="entry name" value="BolA"/>
</dbReference>
<dbReference type="PIRSF" id="PIRSF003113">
    <property type="entry name" value="BolA"/>
    <property type="match status" value="1"/>
</dbReference>
<proteinExistence type="inferred from homology"/>
<accession>A0A953T5B8</accession>
<evidence type="ECO:0000313" key="3">
    <source>
        <dbReference type="Proteomes" id="UP000739565"/>
    </source>
</evidence>
<gene>
    <name evidence="2" type="ORF">KZZ10_12435</name>
</gene>
<dbReference type="Pfam" id="PF01722">
    <property type="entry name" value="BolA"/>
    <property type="match status" value="1"/>
</dbReference>
<dbReference type="GO" id="GO:0016226">
    <property type="term" value="P:iron-sulfur cluster assembly"/>
    <property type="evidence" value="ECO:0007669"/>
    <property type="project" value="TreeGrafter"/>
</dbReference>
<dbReference type="Proteomes" id="UP000739565">
    <property type="component" value="Unassembled WGS sequence"/>
</dbReference>
<keyword evidence="3" id="KW-1185">Reference proteome</keyword>
<dbReference type="SUPFAM" id="SSF82657">
    <property type="entry name" value="BolA-like"/>
    <property type="match status" value="1"/>
</dbReference>
<reference evidence="2" key="1">
    <citation type="submission" date="2021-07" db="EMBL/GenBank/DDBJ databases">
        <title>New genus and species of the family Alcaligenaceae.</title>
        <authorList>
            <person name="Hahn M.W."/>
        </authorList>
    </citation>
    <scope>NUCLEOTIDE SEQUENCE</scope>
    <source>
        <strain evidence="2">LF4-65</strain>
    </source>
</reference>
<sequence length="91" mass="9908">MTNPHLTLLRERLSALNALELDIQDDSHLHAGHAGNKGGASHFSATIVAQCFDNKPMVAQHRLVYDLVRDLIPHPIHALALSTRAPSKGNT</sequence>